<name>A0ABW9NMJ0_9ACTN</name>
<feature type="region of interest" description="Disordered" evidence="1">
    <location>
        <begin position="1"/>
        <end position="93"/>
    </location>
</feature>
<evidence type="ECO:0000313" key="4">
    <source>
        <dbReference type="EMBL" id="MQS34361.1"/>
    </source>
</evidence>
<feature type="compositionally biased region" description="Low complexity" evidence="1">
    <location>
        <begin position="1"/>
        <end position="22"/>
    </location>
</feature>
<dbReference type="EMBL" id="VDEQ01000012">
    <property type="protein sequence ID" value="MQS34361.1"/>
    <property type="molecule type" value="Genomic_DNA"/>
</dbReference>
<evidence type="ECO:0000256" key="1">
    <source>
        <dbReference type="SAM" id="MobiDB-lite"/>
    </source>
</evidence>
<feature type="compositionally biased region" description="Basic and acidic residues" evidence="1">
    <location>
        <begin position="23"/>
        <end position="33"/>
    </location>
</feature>
<dbReference type="InterPro" id="IPR058330">
    <property type="entry name" value="DUF8017"/>
</dbReference>
<feature type="compositionally biased region" description="Gly residues" evidence="1">
    <location>
        <begin position="141"/>
        <end position="151"/>
    </location>
</feature>
<keyword evidence="5" id="KW-1185">Reference proteome</keyword>
<organism evidence="4 5">
    <name type="scientific">Streptomyces katsurahamanus</name>
    <dbReference type="NCBI Taxonomy" id="2577098"/>
    <lineage>
        <taxon>Bacteria</taxon>
        <taxon>Bacillati</taxon>
        <taxon>Actinomycetota</taxon>
        <taxon>Actinomycetes</taxon>
        <taxon>Kitasatosporales</taxon>
        <taxon>Streptomycetaceae</taxon>
        <taxon>Streptomyces</taxon>
    </lineage>
</organism>
<accession>A0ABW9NMJ0</accession>
<evidence type="ECO:0000256" key="2">
    <source>
        <dbReference type="SAM" id="Phobius"/>
    </source>
</evidence>
<feature type="compositionally biased region" description="Gly residues" evidence="1">
    <location>
        <begin position="123"/>
        <end position="133"/>
    </location>
</feature>
<feature type="compositionally biased region" description="Low complexity" evidence="1">
    <location>
        <begin position="34"/>
        <end position="45"/>
    </location>
</feature>
<reference evidence="4 5" key="1">
    <citation type="submission" date="2019-06" db="EMBL/GenBank/DDBJ databases">
        <title>Comparative genomics and metabolomics analyses of clavulanic acid producing Streptomyces species provides insight into specialized metabolism and evolution of beta-lactam biosynthetic gene clusters.</title>
        <authorList>
            <person name="Moore M.A."/>
            <person name="Cruz-Morales P."/>
            <person name="Barona Gomez F."/>
            <person name="Kapil T."/>
        </authorList>
    </citation>
    <scope>NUCLEOTIDE SEQUENCE [LARGE SCALE GENOMIC DNA]</scope>
    <source>
        <strain evidence="4 5">T-272</strain>
    </source>
</reference>
<feature type="transmembrane region" description="Helical" evidence="2">
    <location>
        <begin position="96"/>
        <end position="117"/>
    </location>
</feature>
<keyword evidence="2" id="KW-0472">Membrane</keyword>
<gene>
    <name evidence="4" type="ORF">FFZ77_01590</name>
</gene>
<comment type="caution">
    <text evidence="4">The sequence shown here is derived from an EMBL/GenBank/DDBJ whole genome shotgun (WGS) entry which is preliminary data.</text>
</comment>
<sequence>MWPGQQQPGDGDPQQPGYGSPRRPGDGDPRHPGDGSPQPGDGSPQQPNPYTQPGFHQPNPYHQPGYQQPNPYTRPTVEQQAVPPQSSPRAERRKTALVAIVAAVAVVATAVVTGVVVSRDGGDGSGGSGGSGSKGSEAGAPGTGESGGPSGSGRSDSGPSGDATAAPAENPRGVQDSKPTIAGWKVVTNPRHGTQFDVPASWTVAGAGISTFIEDRKKGGGAPLVTMSAPAHLTPEWCTADADEDGVTETSGLATAGTKGGKGAKDTRSAAADEAGVWVWGAYAQTEPKGTVRTTRAKPYTTASGLRGSMATATAVGVEKDSKCATDGKSVAFTFEDGTGEFRTWVLYAAKGVPDEIPDATIERILSTVRLTSGPAD</sequence>
<feature type="compositionally biased region" description="Polar residues" evidence="1">
    <location>
        <begin position="65"/>
        <end position="88"/>
    </location>
</feature>
<protein>
    <recommendedName>
        <fullName evidence="3">DUF8017 domain-containing protein</fullName>
    </recommendedName>
</protein>
<evidence type="ECO:0000259" key="3">
    <source>
        <dbReference type="Pfam" id="PF26056"/>
    </source>
</evidence>
<evidence type="ECO:0000313" key="5">
    <source>
        <dbReference type="Proteomes" id="UP000460558"/>
    </source>
</evidence>
<proteinExistence type="predicted"/>
<keyword evidence="2" id="KW-0812">Transmembrane</keyword>
<keyword evidence="2" id="KW-1133">Transmembrane helix</keyword>
<feature type="compositionally biased region" description="Low complexity" evidence="1">
    <location>
        <begin position="152"/>
        <end position="163"/>
    </location>
</feature>
<dbReference type="Proteomes" id="UP000460558">
    <property type="component" value="Unassembled WGS sequence"/>
</dbReference>
<dbReference type="Pfam" id="PF26056">
    <property type="entry name" value="DUF8017"/>
    <property type="match status" value="1"/>
</dbReference>
<feature type="region of interest" description="Disordered" evidence="1">
    <location>
        <begin position="118"/>
        <end position="180"/>
    </location>
</feature>
<feature type="domain" description="DUF8017" evidence="3">
    <location>
        <begin position="178"/>
        <end position="372"/>
    </location>
</feature>